<keyword evidence="2 8" id="KW-0813">Transport</keyword>
<dbReference type="RefSeq" id="WP_190422035.1">
    <property type="nucleotide sequence ID" value="NZ_JAMPKK010000004.1"/>
</dbReference>
<name>A0ABV0JKF8_9CYAN</name>
<proteinExistence type="inferred from homology"/>
<evidence type="ECO:0000256" key="6">
    <source>
        <dbReference type="ARBA" id="ARBA00023136"/>
    </source>
</evidence>
<dbReference type="InterPro" id="IPR000531">
    <property type="entry name" value="Beta-barrel_TonB"/>
</dbReference>
<evidence type="ECO:0000256" key="9">
    <source>
        <dbReference type="RuleBase" id="RU003357"/>
    </source>
</evidence>
<evidence type="ECO:0000313" key="16">
    <source>
        <dbReference type="Proteomes" id="UP001442494"/>
    </source>
</evidence>
<evidence type="ECO:0000313" key="15">
    <source>
        <dbReference type="EMBL" id="MEP0863484.1"/>
    </source>
</evidence>
<dbReference type="InterPro" id="IPR036942">
    <property type="entry name" value="Beta-barrel_TonB_sf"/>
</dbReference>
<feature type="signal peptide" evidence="11">
    <location>
        <begin position="1"/>
        <end position="20"/>
    </location>
</feature>
<evidence type="ECO:0000256" key="11">
    <source>
        <dbReference type="SAM" id="SignalP"/>
    </source>
</evidence>
<feature type="domain" description="TonB-dependent receptor-like beta-barrel" evidence="12">
    <location>
        <begin position="480"/>
        <end position="899"/>
    </location>
</feature>
<accession>A0ABV0JKF8</accession>
<evidence type="ECO:0000256" key="3">
    <source>
        <dbReference type="ARBA" id="ARBA00022452"/>
    </source>
</evidence>
<feature type="compositionally biased region" description="Low complexity" evidence="10">
    <location>
        <begin position="137"/>
        <end position="215"/>
    </location>
</feature>
<reference evidence="15 16" key="1">
    <citation type="submission" date="2022-04" db="EMBL/GenBank/DDBJ databases">
        <title>Positive selection, recombination, and allopatry shape intraspecific diversity of widespread and dominant cyanobacteria.</title>
        <authorList>
            <person name="Wei J."/>
            <person name="Shu W."/>
            <person name="Hu C."/>
        </authorList>
    </citation>
    <scope>NUCLEOTIDE SEQUENCE [LARGE SCALE GENOMIC DNA]</scope>
    <source>
        <strain evidence="15 16">GB2-A5</strain>
    </source>
</reference>
<keyword evidence="6 8" id="KW-0472">Membrane</keyword>
<evidence type="ECO:0000259" key="12">
    <source>
        <dbReference type="Pfam" id="PF00593"/>
    </source>
</evidence>
<dbReference type="Pfam" id="PF11741">
    <property type="entry name" value="AMIN"/>
    <property type="match status" value="1"/>
</dbReference>
<feature type="domain" description="AMIN" evidence="14">
    <location>
        <begin position="34"/>
        <end position="129"/>
    </location>
</feature>
<dbReference type="InterPro" id="IPR021731">
    <property type="entry name" value="AMIN_dom"/>
</dbReference>
<dbReference type="InterPro" id="IPR037066">
    <property type="entry name" value="Plug_dom_sf"/>
</dbReference>
<keyword evidence="5 9" id="KW-0798">TonB box</keyword>
<dbReference type="PANTHER" id="PTHR30069:SF42">
    <property type="entry name" value="FERRIC AEROBACTIN RECEPTOR"/>
    <property type="match status" value="1"/>
</dbReference>
<dbReference type="Proteomes" id="UP001442494">
    <property type="component" value="Unassembled WGS sequence"/>
</dbReference>
<dbReference type="PROSITE" id="PS52016">
    <property type="entry name" value="TONB_DEPENDENT_REC_3"/>
    <property type="match status" value="1"/>
</dbReference>
<keyword evidence="16" id="KW-1185">Reference proteome</keyword>
<dbReference type="InterPro" id="IPR039426">
    <property type="entry name" value="TonB-dep_rcpt-like"/>
</dbReference>
<gene>
    <name evidence="15" type="ORF">NDI37_03265</name>
</gene>
<keyword evidence="11" id="KW-0732">Signal</keyword>
<evidence type="ECO:0000256" key="2">
    <source>
        <dbReference type="ARBA" id="ARBA00022448"/>
    </source>
</evidence>
<feature type="domain" description="TonB-dependent receptor plug" evidence="13">
    <location>
        <begin position="255"/>
        <end position="358"/>
    </location>
</feature>
<comment type="subcellular location">
    <subcellularLocation>
        <location evidence="1 8">Cell outer membrane</location>
        <topology evidence="1 8">Multi-pass membrane protein</topology>
    </subcellularLocation>
</comment>
<feature type="chain" id="PRO_5046553370" evidence="11">
    <location>
        <begin position="21"/>
        <end position="936"/>
    </location>
</feature>
<comment type="caution">
    <text evidence="15">The sequence shown here is derived from an EMBL/GenBank/DDBJ whole genome shotgun (WGS) entry which is preliminary data.</text>
</comment>
<dbReference type="PANTHER" id="PTHR30069">
    <property type="entry name" value="TONB-DEPENDENT OUTER MEMBRANE RECEPTOR"/>
    <property type="match status" value="1"/>
</dbReference>
<evidence type="ECO:0000259" key="14">
    <source>
        <dbReference type="Pfam" id="PF11741"/>
    </source>
</evidence>
<dbReference type="CDD" id="cd01347">
    <property type="entry name" value="ligand_gated_channel"/>
    <property type="match status" value="1"/>
</dbReference>
<evidence type="ECO:0000256" key="1">
    <source>
        <dbReference type="ARBA" id="ARBA00004571"/>
    </source>
</evidence>
<protein>
    <submittedName>
        <fullName evidence="15">TonB-dependent receptor</fullName>
    </submittedName>
</protein>
<evidence type="ECO:0000259" key="13">
    <source>
        <dbReference type="Pfam" id="PF07715"/>
    </source>
</evidence>
<keyword evidence="4 8" id="KW-0812">Transmembrane</keyword>
<comment type="similarity">
    <text evidence="8 9">Belongs to the TonB-dependent receptor family.</text>
</comment>
<dbReference type="Pfam" id="PF00593">
    <property type="entry name" value="TonB_dep_Rec_b-barrel"/>
    <property type="match status" value="1"/>
</dbReference>
<feature type="region of interest" description="Disordered" evidence="10">
    <location>
        <begin position="133"/>
        <end position="243"/>
    </location>
</feature>
<dbReference type="SUPFAM" id="SSF56935">
    <property type="entry name" value="Porins"/>
    <property type="match status" value="1"/>
</dbReference>
<keyword evidence="3 8" id="KW-1134">Transmembrane beta strand</keyword>
<dbReference type="Gene3D" id="2.170.130.10">
    <property type="entry name" value="TonB-dependent receptor, plug domain"/>
    <property type="match status" value="1"/>
</dbReference>
<evidence type="ECO:0000256" key="8">
    <source>
        <dbReference type="PROSITE-ProRule" id="PRU01360"/>
    </source>
</evidence>
<dbReference type="EMBL" id="JAMPKK010000004">
    <property type="protein sequence ID" value="MEP0863484.1"/>
    <property type="molecule type" value="Genomic_DNA"/>
</dbReference>
<evidence type="ECO:0000256" key="7">
    <source>
        <dbReference type="ARBA" id="ARBA00023237"/>
    </source>
</evidence>
<evidence type="ECO:0000256" key="10">
    <source>
        <dbReference type="SAM" id="MobiDB-lite"/>
    </source>
</evidence>
<dbReference type="Gene3D" id="2.40.170.20">
    <property type="entry name" value="TonB-dependent receptor, beta-barrel domain"/>
    <property type="match status" value="1"/>
</dbReference>
<sequence>MKLHKLLSSLLLTGSATLLAATSAIAQTVQVTGVQLKQTANGLQVILKTNNGNEAQSFTGRYGNTFFTDVINTRLKLPTGQSFSVSNPTEDVASVTVQQLDANSIRIKVIGTDGIPTAQLTQSNQNLVFNLTPPSATAVVPPRRTAPATRTPTAPSTPSTRTPTTPSTGTPTTPSTRTPTTPSTGTPTTPSTGIPTIPSTETPTAPSTETPVTEPGTPPPAGTVPDASRPGGTSGSNEILPERVIVTVTRTEEALEDVPRSVTVITSEQIQRQTALTRDLGETIAKLVPGFGPPNQQNRSNGQTLRGRNASILIDGVPQQNNNSTLVQFRNIAPDAIERIEVVRGPSATYGSQATGGTINIITRRPSEERLTSTTQFGVSAALGNLEEDSFGYNLQHSLSGTEGIFDYLLSVSGNWTGGFYDAQGDRIPTDNGTLDDTTTYGILGKVGLNFDENQRLQFTINHTRDRREVSYIADTTIESIPGLQKPRAIFVGEQDYIGTDDPAQRGTVISLGYTNENLLGSNVQAQAYYRDNTEISIAFDYRDDGFFDAITQFPRRENTWGGRLQIDTPLFENASLLWGVDYEKQKNTASDVDVFDSEAFDNSGGRTLRKIGSLTPYTPAYDFESLGLFAQMQWDLSDRFRINGGVRHERSGLSIDNYTTYEGPGNPGRDIEGGEKNFSATLFNIGAVYNLTDEVSLFTSFSQGFSVPNVSFALGFPPDGFAVEKDFQALEPQKVDNYEIGVRGNWNNVQASIAGFYNYSALGSVLSFTGNDFGDFELLRSPQRNYGVEATLDWQAGGGFALGGTVSWTEGDIDEEDTGDFRPLSNRDIQPIKITAYVEHQTTPGWRNRLQLLYSGDRRRGFEDGVGFRQPLSSYVVVDYISGIKLGQGELYLGIENLLNNQYFPVFSQSTTGDDDSSYLAARGRSISIGYRLTW</sequence>
<dbReference type="Pfam" id="PF07715">
    <property type="entry name" value="Plug"/>
    <property type="match status" value="1"/>
</dbReference>
<organism evidence="15 16">
    <name type="scientific">Funiculus sociatus GB2-A5</name>
    <dbReference type="NCBI Taxonomy" id="2933946"/>
    <lineage>
        <taxon>Bacteria</taxon>
        <taxon>Bacillati</taxon>
        <taxon>Cyanobacteriota</taxon>
        <taxon>Cyanophyceae</taxon>
        <taxon>Coleofasciculales</taxon>
        <taxon>Coleofasciculaceae</taxon>
        <taxon>Funiculus</taxon>
    </lineage>
</organism>
<evidence type="ECO:0000256" key="4">
    <source>
        <dbReference type="ARBA" id="ARBA00022692"/>
    </source>
</evidence>
<keyword evidence="15" id="KW-0675">Receptor</keyword>
<dbReference type="InterPro" id="IPR012910">
    <property type="entry name" value="Plug_dom"/>
</dbReference>
<evidence type="ECO:0000256" key="5">
    <source>
        <dbReference type="ARBA" id="ARBA00023077"/>
    </source>
</evidence>
<keyword evidence="7 8" id="KW-0998">Cell outer membrane</keyword>